<reference evidence="2" key="1">
    <citation type="submission" date="2021-01" db="EMBL/GenBank/DDBJ databases">
        <authorList>
            <person name="Corre E."/>
            <person name="Pelletier E."/>
            <person name="Niang G."/>
            <person name="Scheremetjew M."/>
            <person name="Finn R."/>
            <person name="Kale V."/>
            <person name="Holt S."/>
            <person name="Cochrane G."/>
            <person name="Meng A."/>
            <person name="Brown T."/>
            <person name="Cohen L."/>
        </authorList>
    </citation>
    <scope>NUCLEOTIDE SEQUENCE</scope>
    <source>
        <strain evidence="2">308</strain>
    </source>
</reference>
<organism evidence="2">
    <name type="scientific">Corethron hystrix</name>
    <dbReference type="NCBI Taxonomy" id="216773"/>
    <lineage>
        <taxon>Eukaryota</taxon>
        <taxon>Sar</taxon>
        <taxon>Stramenopiles</taxon>
        <taxon>Ochrophyta</taxon>
        <taxon>Bacillariophyta</taxon>
        <taxon>Coscinodiscophyceae</taxon>
        <taxon>Corethrophycidae</taxon>
        <taxon>Corethrales</taxon>
        <taxon>Corethraceae</taxon>
        <taxon>Corethron</taxon>
    </lineage>
</organism>
<keyword evidence="1" id="KW-0175">Coiled coil</keyword>
<proteinExistence type="predicted"/>
<evidence type="ECO:0000256" key="1">
    <source>
        <dbReference type="SAM" id="Coils"/>
    </source>
</evidence>
<evidence type="ECO:0000313" key="2">
    <source>
        <dbReference type="EMBL" id="CAD8876138.1"/>
    </source>
</evidence>
<dbReference type="EMBL" id="HBFR01004848">
    <property type="protein sequence ID" value="CAD8876149.1"/>
    <property type="molecule type" value="Transcribed_RNA"/>
</dbReference>
<name>A0A6U5DVZ4_9STRA</name>
<feature type="coiled-coil region" evidence="1">
    <location>
        <begin position="319"/>
        <end position="346"/>
    </location>
</feature>
<accession>A0A6U5DVZ4</accession>
<dbReference type="AlphaFoldDB" id="A0A6U5DVZ4"/>
<protein>
    <submittedName>
        <fullName evidence="2">Uncharacterized protein</fullName>
    </submittedName>
</protein>
<evidence type="ECO:0000313" key="3">
    <source>
        <dbReference type="EMBL" id="CAD8876149.1"/>
    </source>
</evidence>
<gene>
    <name evidence="2" type="ORF">CHYS00102_LOCUS3316</name>
    <name evidence="3" type="ORF">CHYS00102_LOCUS3327</name>
</gene>
<dbReference type="EMBL" id="HBFR01004837">
    <property type="protein sequence ID" value="CAD8876138.1"/>
    <property type="molecule type" value="Transcribed_RNA"/>
</dbReference>
<sequence length="369" mass="42579">MMSKNVSAKLMKQLKATAAVRSYDFIFQSDKMKQEEQMKQMYDYYHGDEDANIVSQCKMLLSGHGPYSGVYDKELVMIMNDTTAAPDEPTQLLIVKKEFFALGDYERIVASESFTYDTLSSPTKEYVGKRATGRFLLDLSVSAIKNIKKAVAMAEEWLSNNKVPPSGTNWNDLYAHLLSRCEEIHKTEKIFTGFMAFVLFSKYNANGVNNLAFLSMNDEIDGDIMPRSDFCKRDQRIKVRTRVMLGKNSNDRESTIDDRIKLVKIAQCEVRKVTNDSKLQITNMQQKLEFLLKERGQAVELAKIICPDYNKQHENWIEVQNLTHDISTMKREIDNLEQDWDEKRATKSSHKALVESFLNDINVKKQRVR</sequence>